<evidence type="ECO:0000313" key="10">
    <source>
        <dbReference type="Proteomes" id="UP000192220"/>
    </source>
</evidence>
<evidence type="ECO:0000256" key="5">
    <source>
        <dbReference type="ARBA" id="ARBA00023242"/>
    </source>
</evidence>
<dbReference type="Pfam" id="PF16858">
    <property type="entry name" value="CNDH2_C"/>
    <property type="match status" value="1"/>
</dbReference>
<evidence type="ECO:0000259" key="9">
    <source>
        <dbReference type="Pfam" id="PF16858"/>
    </source>
</evidence>
<dbReference type="GO" id="GO:0051306">
    <property type="term" value="P:mitotic sister chromatid separation"/>
    <property type="evidence" value="ECO:0007669"/>
    <property type="project" value="TreeGrafter"/>
</dbReference>
<name>A0A2I4C860_AUSLI</name>
<dbReference type="GeneID" id="106526200"/>
<protein>
    <recommendedName>
        <fullName evidence="3">Condensin-2 complex subunit H2</fullName>
    </recommendedName>
    <alternativeName>
        <fullName evidence="6">Non-SMC condensin II complex subunit H2</fullName>
    </alternativeName>
</protein>
<comment type="subcellular location">
    <subcellularLocation>
        <location evidence="1">Nucleus</location>
    </subcellularLocation>
</comment>
<dbReference type="InterPro" id="IPR031737">
    <property type="entry name" value="CNDH2_C"/>
</dbReference>
<evidence type="ECO:0000259" key="8">
    <source>
        <dbReference type="Pfam" id="PF06278"/>
    </source>
</evidence>
<keyword evidence="10" id="KW-1185">Reference proteome</keyword>
<dbReference type="GO" id="GO:0000796">
    <property type="term" value="C:condensin complex"/>
    <property type="evidence" value="ECO:0007669"/>
    <property type="project" value="TreeGrafter"/>
</dbReference>
<dbReference type="FunCoup" id="A0A2I4C860">
    <property type="interactions" value="1417"/>
</dbReference>
<dbReference type="PANTHER" id="PTHR14324">
    <property type="entry name" value="CONDENSIN-2 COMPLEX SUBUNIT H2"/>
    <property type="match status" value="1"/>
</dbReference>
<evidence type="ECO:0000256" key="3">
    <source>
        <dbReference type="ARBA" id="ARBA00016903"/>
    </source>
</evidence>
<evidence type="ECO:0000313" key="11">
    <source>
        <dbReference type="RefSeq" id="XP_013876186.1"/>
    </source>
</evidence>
<feature type="region of interest" description="Disordered" evidence="7">
    <location>
        <begin position="102"/>
        <end position="124"/>
    </location>
</feature>
<proteinExistence type="inferred from homology"/>
<dbReference type="GO" id="GO:0003682">
    <property type="term" value="F:chromatin binding"/>
    <property type="evidence" value="ECO:0007669"/>
    <property type="project" value="TreeGrafter"/>
</dbReference>
<feature type="compositionally biased region" description="Low complexity" evidence="7">
    <location>
        <begin position="103"/>
        <end position="123"/>
    </location>
</feature>
<evidence type="ECO:0000256" key="4">
    <source>
        <dbReference type="ARBA" id="ARBA00023067"/>
    </source>
</evidence>
<evidence type="ECO:0000256" key="6">
    <source>
        <dbReference type="ARBA" id="ARBA00030479"/>
    </source>
</evidence>
<dbReference type="KEGG" id="alim:106526200"/>
<dbReference type="RefSeq" id="XP_013876186.1">
    <property type="nucleotide sequence ID" value="XM_014020732.1"/>
</dbReference>
<dbReference type="GO" id="GO:0005634">
    <property type="term" value="C:nucleus"/>
    <property type="evidence" value="ECO:0007669"/>
    <property type="project" value="UniProtKB-SubCell"/>
</dbReference>
<sequence>MNTCKGTMDPTENRYAHLLQPIRELTKNWEIDVASQLNDYLEELDDMCITFDGGKTRLNFAEAALLIQGSTCIYSKKVELLHSLVYQTLEYISDRNKKRSKETAAAAAQDDDAGTTQSTQDSDNLAVFTPQDLEASENSQMSDSNMMVRVIPLPPESLIPPETHEKHKLPFVSVKGEVVCSQNDFRTTLFIPGEENLILLSLRAAAASRFLLDQLPAEAAVGPDASLHAADDFMELDHNPVEHVVLDHISVESAAQVVRERRQVEKPTQQDEILPAVNLWTLHDQYCVVGEEKPFKSGKCHSVPDGLDEAGKRKRKRAGFLQNFRTWFRGNFDPPEQKLKTGPTFTDLNYIYLKTLKDKVKTQRRINRRAGVVISEEELRRTLLQPEEAGPHQQWEEPVDEFRHADLLGGDDDIWDIEADDNPAEVVGRPDFICPGAEEDEVTYEELLKHCVEQLVVSSRAYTQETALSRRVKDWKDQVWPKLQMQEERPPLDIHDYSQRIVTELGCVGHRRTFSSIVCGLDDFEVCKYLLASLQLANDLTVELDAAAGLEDSLDTMSLTLLSTHRAADRFKTLTVST</sequence>
<dbReference type="Proteomes" id="UP000192220">
    <property type="component" value="Unplaced"/>
</dbReference>
<feature type="domain" description="Condensin II complex subunit H2 N-terminal" evidence="8">
    <location>
        <begin position="14"/>
        <end position="122"/>
    </location>
</feature>
<organism evidence="10 11">
    <name type="scientific">Austrofundulus limnaeus</name>
    <name type="common">Annual killifish</name>
    <dbReference type="NCBI Taxonomy" id="52670"/>
    <lineage>
        <taxon>Eukaryota</taxon>
        <taxon>Metazoa</taxon>
        <taxon>Chordata</taxon>
        <taxon>Craniata</taxon>
        <taxon>Vertebrata</taxon>
        <taxon>Euteleostomi</taxon>
        <taxon>Actinopterygii</taxon>
        <taxon>Neopterygii</taxon>
        <taxon>Teleostei</taxon>
        <taxon>Neoteleostei</taxon>
        <taxon>Acanthomorphata</taxon>
        <taxon>Ovalentaria</taxon>
        <taxon>Atherinomorphae</taxon>
        <taxon>Cyprinodontiformes</taxon>
        <taxon>Rivulidae</taxon>
        <taxon>Austrofundulus</taxon>
    </lineage>
</organism>
<keyword evidence="5" id="KW-0539">Nucleus</keyword>
<feature type="domain" description="Condensin-2 complex subunit H2 C-terminal" evidence="9">
    <location>
        <begin position="443"/>
        <end position="571"/>
    </location>
</feature>
<dbReference type="CTD" id="29781"/>
<dbReference type="Pfam" id="PF06278">
    <property type="entry name" value="CNDH2_N"/>
    <property type="match status" value="1"/>
</dbReference>
<evidence type="ECO:0000256" key="7">
    <source>
        <dbReference type="SAM" id="MobiDB-lite"/>
    </source>
</evidence>
<comment type="similarity">
    <text evidence="2">Belongs to the CND2 H2 (condensin-2 subunit 2) family.</text>
</comment>
<reference evidence="11" key="1">
    <citation type="submission" date="2025-08" db="UniProtKB">
        <authorList>
            <consortium name="RefSeq"/>
        </authorList>
    </citation>
    <scope>IDENTIFICATION</scope>
</reference>
<evidence type="ECO:0000256" key="1">
    <source>
        <dbReference type="ARBA" id="ARBA00004123"/>
    </source>
</evidence>
<dbReference type="PANTHER" id="PTHR14324:SF3">
    <property type="entry name" value="CONDENSIN-2 COMPLEX SUBUNIT H2"/>
    <property type="match status" value="1"/>
</dbReference>
<dbReference type="STRING" id="52670.A0A2I4C860"/>
<dbReference type="AlphaFoldDB" id="A0A2I4C860"/>
<evidence type="ECO:0000256" key="2">
    <source>
        <dbReference type="ARBA" id="ARBA00007844"/>
    </source>
</evidence>
<keyword evidence="4" id="KW-0226">DNA condensation</keyword>
<gene>
    <name evidence="11" type="primary">ncaph2</name>
</gene>
<dbReference type="GO" id="GO:0010032">
    <property type="term" value="P:meiotic chromosome condensation"/>
    <property type="evidence" value="ECO:0007669"/>
    <property type="project" value="TreeGrafter"/>
</dbReference>
<dbReference type="InterPro" id="IPR009378">
    <property type="entry name" value="H2_N"/>
</dbReference>
<dbReference type="InterPro" id="IPR031739">
    <property type="entry name" value="Ncaph2"/>
</dbReference>
<dbReference type="InParanoid" id="A0A2I4C860"/>
<accession>A0A2I4C860</accession>
<dbReference type="OrthoDB" id="10038475at2759"/>